<feature type="domain" description="Metallo-beta-lactamase" evidence="2">
    <location>
        <begin position="18"/>
        <end position="211"/>
    </location>
</feature>
<evidence type="ECO:0000313" key="4">
    <source>
        <dbReference type="Proteomes" id="UP001055911"/>
    </source>
</evidence>
<accession>A0A9Q8ZQ04</accession>
<evidence type="ECO:0000313" key="3">
    <source>
        <dbReference type="EMBL" id="USS89439.1"/>
    </source>
</evidence>
<proteinExistence type="predicted"/>
<dbReference type="RefSeq" id="WP_252766989.1">
    <property type="nucleotide sequence ID" value="NZ_CP097119.1"/>
</dbReference>
<gene>
    <name evidence="3" type="ORF">M3M40_01240</name>
</gene>
<evidence type="ECO:0000259" key="2">
    <source>
        <dbReference type="SMART" id="SM00849"/>
    </source>
</evidence>
<dbReference type="EMBL" id="CP097119">
    <property type="protein sequence ID" value="USS89439.1"/>
    <property type="molecule type" value="Genomic_DNA"/>
</dbReference>
<sequence length="246" mass="27680">MKLTVLGYYGGYPYQNTGTSGYLLQANGFNLLLDCGSGVLMELEDVLDPLRLDAVLLSHYHADHVADVGVLQYYWQLHSERYQHEILPIYGHVFDQAAFDGLDWPAATEKRAYDPEIVNQIGPFEIKFLRTEHPVPAFAMRIKERDTGKVLVYTADSKVFPALTKFAHDADQLIADTNFFANQPGEIWHMTTTQVGEMALKAHVHSLLISHLPQTADRNRLLKETTVASHNQLPVQLPHAGMVINI</sequence>
<dbReference type="Pfam" id="PF00753">
    <property type="entry name" value="Lactamase_B"/>
    <property type="match status" value="1"/>
</dbReference>
<name>A0A9Q8ZQ04_9LACO</name>
<dbReference type="SMART" id="SM00849">
    <property type="entry name" value="Lactamase_B"/>
    <property type="match status" value="1"/>
</dbReference>
<dbReference type="SUPFAM" id="SSF56281">
    <property type="entry name" value="Metallo-hydrolase/oxidoreductase"/>
    <property type="match status" value="1"/>
</dbReference>
<dbReference type="CDD" id="cd07716">
    <property type="entry name" value="RNaseZ_short-form-like_MBL-fold"/>
    <property type="match status" value="1"/>
</dbReference>
<protein>
    <submittedName>
        <fullName evidence="3">MBL fold metallo-hydrolase</fullName>
    </submittedName>
</protein>
<dbReference type="PANTHER" id="PTHR46018:SF4">
    <property type="entry name" value="METALLO-HYDROLASE YHFI-RELATED"/>
    <property type="match status" value="1"/>
</dbReference>
<keyword evidence="1" id="KW-0862">Zinc</keyword>
<dbReference type="GO" id="GO:0042781">
    <property type="term" value="F:3'-tRNA processing endoribonuclease activity"/>
    <property type="evidence" value="ECO:0007669"/>
    <property type="project" value="TreeGrafter"/>
</dbReference>
<evidence type="ECO:0000256" key="1">
    <source>
        <dbReference type="ARBA" id="ARBA00022833"/>
    </source>
</evidence>
<reference evidence="3" key="1">
    <citation type="submission" date="2022-05" db="EMBL/GenBank/DDBJ databases">
        <authorList>
            <person name="Oliphant S.A."/>
            <person name="Watson-Haigh N.S."/>
            <person name="Sumby K.M."/>
            <person name="Gardner J.M."/>
            <person name="Jiranek V."/>
        </authorList>
    </citation>
    <scope>NUCLEOTIDE SEQUENCE</scope>
    <source>
        <strain evidence="3">KI4_B1</strain>
    </source>
</reference>
<organism evidence="3 4">
    <name type="scientific">Fructilactobacillus cliffordii</name>
    <dbReference type="NCBI Taxonomy" id="2940299"/>
    <lineage>
        <taxon>Bacteria</taxon>
        <taxon>Bacillati</taxon>
        <taxon>Bacillota</taxon>
        <taxon>Bacilli</taxon>
        <taxon>Lactobacillales</taxon>
        <taxon>Lactobacillaceae</taxon>
        <taxon>Fructilactobacillus</taxon>
    </lineage>
</organism>
<dbReference type="PANTHER" id="PTHR46018">
    <property type="entry name" value="ZINC PHOSPHODIESTERASE ELAC PROTEIN 1"/>
    <property type="match status" value="1"/>
</dbReference>
<dbReference type="InterPro" id="IPR036866">
    <property type="entry name" value="RibonucZ/Hydroxyglut_hydro"/>
</dbReference>
<keyword evidence="4" id="KW-1185">Reference proteome</keyword>
<dbReference type="Proteomes" id="UP001055911">
    <property type="component" value="Chromosome"/>
</dbReference>
<dbReference type="Gene3D" id="3.60.15.10">
    <property type="entry name" value="Ribonuclease Z/Hydroxyacylglutathione hydrolase-like"/>
    <property type="match status" value="1"/>
</dbReference>
<dbReference type="InterPro" id="IPR001279">
    <property type="entry name" value="Metallo-B-lactamas"/>
</dbReference>
<dbReference type="AlphaFoldDB" id="A0A9Q8ZQ04"/>